<dbReference type="AlphaFoldDB" id="A0AAV5N616"/>
<sequence>MIANAILNDKSKAVEDMTSEEKKAREDLITSLIAGIAGASGGDAGSAAAGMQIVQENNGLSTIVKASEKALETCVKNTTCRANMNQMGVTIGLTNAQIEEAMKVGATRDPALIAQLTPEQIEYLDKLIRSGNGMSGLILGKVTWGDRLNLPTNTGGTR</sequence>
<dbReference type="RefSeq" id="WP_027275552.1">
    <property type="nucleotide sequence ID" value="NZ_BRLH01000015.1"/>
</dbReference>
<organism evidence="1 2">
    <name type="scientific">Leminorella grimontii</name>
    <dbReference type="NCBI Taxonomy" id="82981"/>
    <lineage>
        <taxon>Bacteria</taxon>
        <taxon>Pseudomonadati</taxon>
        <taxon>Pseudomonadota</taxon>
        <taxon>Gammaproteobacteria</taxon>
        <taxon>Enterobacterales</taxon>
        <taxon>Budviciaceae</taxon>
        <taxon>Leminorella</taxon>
    </lineage>
</organism>
<evidence type="ECO:0000313" key="2">
    <source>
        <dbReference type="Proteomes" id="UP001058124"/>
    </source>
</evidence>
<gene>
    <name evidence="1" type="ORF">SOASR030_35420</name>
</gene>
<proteinExistence type="predicted"/>
<reference evidence="1" key="1">
    <citation type="submission" date="2022-06" db="EMBL/GenBank/DDBJ databases">
        <title>Draft genome sequences of Leminorella grimontii str. JCM5902.</title>
        <authorList>
            <person name="Wakabayashi Y."/>
            <person name="Kojima K."/>
        </authorList>
    </citation>
    <scope>NUCLEOTIDE SEQUENCE</scope>
    <source>
        <strain evidence="1">JCM 5902</strain>
    </source>
</reference>
<accession>A0AAV5N616</accession>
<comment type="caution">
    <text evidence="1">The sequence shown here is derived from an EMBL/GenBank/DDBJ whole genome shotgun (WGS) entry which is preliminary data.</text>
</comment>
<protein>
    <recommendedName>
        <fullName evidence="3">Toxin CdiA</fullName>
    </recommendedName>
</protein>
<dbReference type="Proteomes" id="UP001058124">
    <property type="component" value="Unassembled WGS sequence"/>
</dbReference>
<dbReference type="EMBL" id="BRLH01000015">
    <property type="protein sequence ID" value="GKX57430.1"/>
    <property type="molecule type" value="Genomic_DNA"/>
</dbReference>
<name>A0AAV5N616_9GAMM</name>
<evidence type="ECO:0000313" key="1">
    <source>
        <dbReference type="EMBL" id="GKX57430.1"/>
    </source>
</evidence>
<evidence type="ECO:0008006" key="3">
    <source>
        <dbReference type="Google" id="ProtNLM"/>
    </source>
</evidence>
<keyword evidence="2" id="KW-1185">Reference proteome</keyword>